<feature type="region of interest" description="Disordered" evidence="1">
    <location>
        <begin position="417"/>
        <end position="508"/>
    </location>
</feature>
<dbReference type="STRING" id="1507870.A0A1V8S8L0"/>
<protein>
    <recommendedName>
        <fullName evidence="4">F-box domain-containing protein</fullName>
    </recommendedName>
</protein>
<feature type="compositionally biased region" description="Acidic residues" evidence="1">
    <location>
        <begin position="425"/>
        <end position="435"/>
    </location>
</feature>
<accession>A0A1V8S8L0</accession>
<dbReference type="SUPFAM" id="SSF52047">
    <property type="entry name" value="RNI-like"/>
    <property type="match status" value="1"/>
</dbReference>
<dbReference type="OrthoDB" id="5279008at2759"/>
<keyword evidence="3" id="KW-1185">Reference proteome</keyword>
<feature type="compositionally biased region" description="Polar residues" evidence="1">
    <location>
        <begin position="456"/>
        <end position="466"/>
    </location>
</feature>
<comment type="caution">
    <text evidence="2">The sequence shown here is derived from an EMBL/GenBank/DDBJ whole genome shotgun (WGS) entry which is preliminary data.</text>
</comment>
<proteinExistence type="predicted"/>
<evidence type="ECO:0000313" key="2">
    <source>
        <dbReference type="EMBL" id="OQN95250.1"/>
    </source>
</evidence>
<feature type="region of interest" description="Disordered" evidence="1">
    <location>
        <begin position="634"/>
        <end position="683"/>
    </location>
</feature>
<evidence type="ECO:0000256" key="1">
    <source>
        <dbReference type="SAM" id="MobiDB-lite"/>
    </source>
</evidence>
<organism evidence="2 3">
    <name type="scientific">Cryoendolithus antarcticus</name>
    <dbReference type="NCBI Taxonomy" id="1507870"/>
    <lineage>
        <taxon>Eukaryota</taxon>
        <taxon>Fungi</taxon>
        <taxon>Dikarya</taxon>
        <taxon>Ascomycota</taxon>
        <taxon>Pezizomycotina</taxon>
        <taxon>Dothideomycetes</taxon>
        <taxon>Dothideomycetidae</taxon>
        <taxon>Cladosporiales</taxon>
        <taxon>Cladosporiaceae</taxon>
        <taxon>Cryoendolithus</taxon>
    </lineage>
</organism>
<reference evidence="3" key="1">
    <citation type="submission" date="2017-03" db="EMBL/GenBank/DDBJ databases">
        <title>Genomes of endolithic fungi from Antarctica.</title>
        <authorList>
            <person name="Coleine C."/>
            <person name="Masonjones S."/>
            <person name="Stajich J.E."/>
        </authorList>
    </citation>
    <scope>NUCLEOTIDE SEQUENCE [LARGE SCALE GENOMIC DNA]</scope>
    <source>
        <strain evidence="3">CCFEE 5527</strain>
    </source>
</reference>
<sequence>MRFAELPVELVSNISYRLGIDDVRSLRLSSKTIEEKCFHEFATEWFSSKAIHFTTDSLGVLIDISRQRLAKYVKDVRILTTMFSDHTLSCPSGGHNHCRQSTRQAEAYRFYVQDQAKLKEKGDDRKMLIEAFSNLSSLKTVGMLDAEALLSSETDYRGRFKVPRLTAVPIKRIFVVVLFFYHSRLHPARAPAHCHDRSNRNFTSKEYRKWLVHVWFTLVRSLAGARDKVSLNEFRTDFTFANNALDHKLLTCKPETLARFAQATKQTSRLHLQLKGYQEGSDDGKKALEAIKRFAGCFPQLSDLTLSFDFSPNADALLRKFMVGIKGDLLTHLNLKEVYLDQTWLAKMLVRMKLLKELRLDGIDLQKGTWPTVLKVIAKLEHLDHLDLMYLRENGHKAFFLKQNVNDDAEHDIDADEWADSHNGDDEDDSDEMPDLEPAGGDDMPDLELAEAGTPAGTSKKSTTQEITDDPATWGEDPMHLLPPRTPADRSEQSPHVSLPNHDELGEELPDYVPTGSAIDYGECGFYICVKPHNKIMRHLKVFIREYNIGEHQDPHDDVDFPLAFGGAGPPPPGLAAMMGPGGPAGFLANLAGLGMPPVPQGMPHFVAPPPPGFMPGPPPPVDNGSYEAHFAVPAPDGPGFGATVDGATTTPAQADGDASDAGEADDVWGDEEEGTEDWTGMD</sequence>
<dbReference type="InParanoid" id="A0A1V8S8L0"/>
<gene>
    <name evidence="2" type="ORF">B0A48_18609</name>
</gene>
<dbReference type="EMBL" id="NAJO01000120">
    <property type="protein sequence ID" value="OQN95250.1"/>
    <property type="molecule type" value="Genomic_DNA"/>
</dbReference>
<evidence type="ECO:0000313" key="3">
    <source>
        <dbReference type="Proteomes" id="UP000192596"/>
    </source>
</evidence>
<name>A0A1V8S8L0_9PEZI</name>
<dbReference type="Proteomes" id="UP000192596">
    <property type="component" value="Unassembled WGS sequence"/>
</dbReference>
<feature type="compositionally biased region" description="Acidic residues" evidence="1">
    <location>
        <begin position="658"/>
        <end position="677"/>
    </location>
</feature>
<evidence type="ECO:0008006" key="4">
    <source>
        <dbReference type="Google" id="ProtNLM"/>
    </source>
</evidence>
<dbReference type="AlphaFoldDB" id="A0A1V8S8L0"/>